<dbReference type="PATRIC" id="fig|1470200.3.peg.1790"/>
<protein>
    <submittedName>
        <fullName evidence="1">Uncharacterized protein</fullName>
    </submittedName>
</protein>
<dbReference type="EMBL" id="JTDO01000004">
    <property type="protein sequence ID" value="KLT73278.1"/>
    <property type="molecule type" value="Genomic_DNA"/>
</dbReference>
<dbReference type="Proteomes" id="UP000036027">
    <property type="component" value="Unassembled WGS sequence"/>
</dbReference>
<accession>A0A0J1C4N5</accession>
<evidence type="ECO:0000313" key="1">
    <source>
        <dbReference type="EMBL" id="KLT73278.1"/>
    </source>
</evidence>
<dbReference type="AlphaFoldDB" id="A0A0J1C4N5"/>
<name>A0A0J1C4N5_9NEIS</name>
<organism evidence="1 2">
    <name type="scientific">Neisseria arctica</name>
    <dbReference type="NCBI Taxonomy" id="1470200"/>
    <lineage>
        <taxon>Bacteria</taxon>
        <taxon>Pseudomonadati</taxon>
        <taxon>Pseudomonadota</taxon>
        <taxon>Betaproteobacteria</taxon>
        <taxon>Neisseriales</taxon>
        <taxon>Neisseriaceae</taxon>
        <taxon>Neisseria</taxon>
    </lineage>
</organism>
<keyword evidence="2" id="KW-1185">Reference proteome</keyword>
<gene>
    <name evidence="1" type="ORF">PL75_03390</name>
</gene>
<dbReference type="RefSeq" id="WP_047760510.1">
    <property type="nucleotide sequence ID" value="NZ_CP091510.1"/>
</dbReference>
<reference evidence="1 2" key="1">
    <citation type="submission" date="2014-11" db="EMBL/GenBank/DDBJ databases">
        <title>Genome of a novel goose pathogen.</title>
        <authorList>
            <person name="Hansen C.M."/>
            <person name="Hueffer K."/>
            <person name="Choi S.C."/>
        </authorList>
    </citation>
    <scope>NUCLEOTIDE SEQUENCE [LARGE SCALE GENOMIC DNA]</scope>
    <source>
        <strain evidence="1 2">KH1503</strain>
    </source>
</reference>
<evidence type="ECO:0000313" key="2">
    <source>
        <dbReference type="Proteomes" id="UP000036027"/>
    </source>
</evidence>
<proteinExistence type="predicted"/>
<comment type="caution">
    <text evidence="1">The sequence shown here is derived from an EMBL/GenBank/DDBJ whole genome shotgun (WGS) entry which is preliminary data.</text>
</comment>
<sequence>MNNIDWGMTAYYREADRRQAIDDWAEIEAQKVRAFWLAEAKDYDNHLLDCGDLDEPTPEDELEQIAMAEFWGNDQDYTDSEKAEILDYWKRNLA</sequence>